<keyword evidence="5" id="KW-1185">Reference proteome</keyword>
<reference evidence="4" key="1">
    <citation type="submission" date="2020-06" db="EMBL/GenBank/DDBJ databases">
        <authorList>
            <consortium name="Plant Systems Biology data submission"/>
        </authorList>
    </citation>
    <scope>NUCLEOTIDE SEQUENCE</scope>
    <source>
        <strain evidence="4">D6</strain>
    </source>
</reference>
<evidence type="ECO:0000259" key="3">
    <source>
        <dbReference type="PROSITE" id="PS51698"/>
    </source>
</evidence>
<feature type="domain" description="U-box" evidence="3">
    <location>
        <begin position="91"/>
        <end position="169"/>
    </location>
</feature>
<dbReference type="SMART" id="SM00504">
    <property type="entry name" value="Ubox"/>
    <property type="match status" value="1"/>
</dbReference>
<proteinExistence type="inferred from homology"/>
<dbReference type="CDD" id="cd16655">
    <property type="entry name" value="RING-Ubox_WDSUB1-like"/>
    <property type="match status" value="1"/>
</dbReference>
<dbReference type="EMBL" id="CAICTM010001184">
    <property type="protein sequence ID" value="CAB9521338.1"/>
    <property type="molecule type" value="Genomic_DNA"/>
</dbReference>
<evidence type="ECO:0000256" key="1">
    <source>
        <dbReference type="ARBA" id="ARBA00038101"/>
    </source>
</evidence>
<feature type="region of interest" description="Disordered" evidence="2">
    <location>
        <begin position="50"/>
        <end position="88"/>
    </location>
</feature>
<dbReference type="GO" id="GO:0004842">
    <property type="term" value="F:ubiquitin-protein transferase activity"/>
    <property type="evidence" value="ECO:0007669"/>
    <property type="project" value="InterPro"/>
</dbReference>
<dbReference type="OrthoDB" id="188553at2759"/>
<dbReference type="PROSITE" id="PS51698">
    <property type="entry name" value="U_BOX"/>
    <property type="match status" value="1"/>
</dbReference>
<comment type="similarity">
    <text evidence="1">Belongs to the sel-1 family.</text>
</comment>
<dbReference type="AlphaFoldDB" id="A0A9N8HSN8"/>
<name>A0A9N8HSN8_9STRA</name>
<dbReference type="PANTHER" id="PTHR11102">
    <property type="entry name" value="SEL-1-LIKE PROTEIN"/>
    <property type="match status" value="1"/>
</dbReference>
<evidence type="ECO:0000256" key="2">
    <source>
        <dbReference type="SAM" id="MobiDB-lite"/>
    </source>
</evidence>
<dbReference type="SUPFAM" id="SSF81901">
    <property type="entry name" value="HCP-like"/>
    <property type="match status" value="1"/>
</dbReference>
<dbReference type="Pfam" id="PF08238">
    <property type="entry name" value="Sel1"/>
    <property type="match status" value="3"/>
</dbReference>
<evidence type="ECO:0000313" key="4">
    <source>
        <dbReference type="EMBL" id="CAB9521338.1"/>
    </source>
</evidence>
<dbReference type="Pfam" id="PF04564">
    <property type="entry name" value="U-box"/>
    <property type="match status" value="1"/>
</dbReference>
<dbReference type="SMART" id="SM00671">
    <property type="entry name" value="SEL1"/>
    <property type="match status" value="3"/>
</dbReference>
<organism evidence="4 5">
    <name type="scientific">Seminavis robusta</name>
    <dbReference type="NCBI Taxonomy" id="568900"/>
    <lineage>
        <taxon>Eukaryota</taxon>
        <taxon>Sar</taxon>
        <taxon>Stramenopiles</taxon>
        <taxon>Ochrophyta</taxon>
        <taxon>Bacillariophyta</taxon>
        <taxon>Bacillariophyceae</taxon>
        <taxon>Bacillariophycidae</taxon>
        <taxon>Naviculales</taxon>
        <taxon>Naviculaceae</taxon>
        <taxon>Seminavis</taxon>
    </lineage>
</organism>
<dbReference type="Proteomes" id="UP001153069">
    <property type="component" value="Unassembled WGS sequence"/>
</dbReference>
<dbReference type="GO" id="GO:0016567">
    <property type="term" value="P:protein ubiquitination"/>
    <property type="evidence" value="ECO:0007669"/>
    <property type="project" value="InterPro"/>
</dbReference>
<dbReference type="SUPFAM" id="SSF57850">
    <property type="entry name" value="RING/U-box"/>
    <property type="match status" value="1"/>
</dbReference>
<dbReference type="InterPro" id="IPR003613">
    <property type="entry name" value="Ubox_domain"/>
</dbReference>
<dbReference type="InterPro" id="IPR050767">
    <property type="entry name" value="Sel1_AlgK"/>
</dbReference>
<gene>
    <name evidence="4" type="ORF">SEMRO_1186_G250360.1</name>
</gene>
<evidence type="ECO:0000313" key="5">
    <source>
        <dbReference type="Proteomes" id="UP001153069"/>
    </source>
</evidence>
<dbReference type="Gene3D" id="3.30.40.10">
    <property type="entry name" value="Zinc/RING finger domain, C3HC4 (zinc finger)"/>
    <property type="match status" value="1"/>
</dbReference>
<comment type="caution">
    <text evidence="4">The sequence shown here is derived from an EMBL/GenBank/DDBJ whole genome shotgun (WGS) entry which is preliminary data.</text>
</comment>
<feature type="compositionally biased region" description="Basic and acidic residues" evidence="2">
    <location>
        <begin position="50"/>
        <end position="60"/>
    </location>
</feature>
<dbReference type="Gene3D" id="1.25.40.10">
    <property type="entry name" value="Tetratricopeptide repeat domain"/>
    <property type="match status" value="1"/>
</dbReference>
<accession>A0A9N8HSN8</accession>
<sequence length="337" mass="37691">MSSKLPSESAIQVMKYNDLRKECRLAGVDTTGKSGALRDRLVKLWKNKRAEEADKKDSARRLRHKREREDETSGGGGNNNGNSASKRFKKSAADDLICPITRDLPWEPVTAEDGRVYERSAIEQYVKQQKSAGQPIKSPVTNEPIGERLVPLHQHRSLIETLIESQVIDGDLAASWNKRVDEAKKMQQLLDRARGGDKKAMFDLGYYYKKGLNGFKQDLEQAFSWYQRAHEAGCVRSTACLGFAYFYGRGVPKDQKTGIMFITMAAAQGSDFGAYELGMKLAIGRGLPVNKKEAIRWLRTCLSGSCQHQHLTQMGKDEARSKLNDLLNTASAVEISD</sequence>
<dbReference type="InterPro" id="IPR011990">
    <property type="entry name" value="TPR-like_helical_dom_sf"/>
</dbReference>
<protein>
    <submittedName>
        <fullName evidence="4">Sel1 domain protein repeat-containing protein</fullName>
    </submittedName>
</protein>
<dbReference type="InterPro" id="IPR013083">
    <property type="entry name" value="Znf_RING/FYVE/PHD"/>
</dbReference>
<dbReference type="InterPro" id="IPR006597">
    <property type="entry name" value="Sel1-like"/>
</dbReference>
<dbReference type="PANTHER" id="PTHR11102:SF160">
    <property type="entry name" value="ERAD-ASSOCIATED E3 UBIQUITIN-PROTEIN LIGASE COMPONENT HRD3"/>
    <property type="match status" value="1"/>
</dbReference>